<sequence length="108" mass="11739">MGCGSLAAMAVFESKYREELTKEEGISSVCEAICSGIFNDLGGGRNVDICVINKGHGEYLKNCQLPNPRTYVSSRGCSFPKKTEGLFTKITPLKIKVEVIEVGDAMEE</sequence>
<dbReference type="EMBL" id="CM051402">
    <property type="protein sequence ID" value="KAJ4710973.1"/>
    <property type="molecule type" value="Genomic_DNA"/>
</dbReference>
<name>A0ACC1XI63_MELAZ</name>
<accession>A0ACC1XI63</accession>
<keyword evidence="1" id="KW-0647">Proteasome</keyword>
<organism evidence="1 2">
    <name type="scientific">Melia azedarach</name>
    <name type="common">Chinaberry tree</name>
    <dbReference type="NCBI Taxonomy" id="155640"/>
    <lineage>
        <taxon>Eukaryota</taxon>
        <taxon>Viridiplantae</taxon>
        <taxon>Streptophyta</taxon>
        <taxon>Embryophyta</taxon>
        <taxon>Tracheophyta</taxon>
        <taxon>Spermatophyta</taxon>
        <taxon>Magnoliopsida</taxon>
        <taxon>eudicotyledons</taxon>
        <taxon>Gunneridae</taxon>
        <taxon>Pentapetalae</taxon>
        <taxon>rosids</taxon>
        <taxon>malvids</taxon>
        <taxon>Sapindales</taxon>
        <taxon>Meliaceae</taxon>
        <taxon>Melia</taxon>
    </lineage>
</organism>
<gene>
    <name evidence="1" type="ORF">OWV82_017067</name>
</gene>
<proteinExistence type="predicted"/>
<reference evidence="1 2" key="1">
    <citation type="journal article" date="2023" name="Science">
        <title>Complex scaffold remodeling in plant triterpene biosynthesis.</title>
        <authorList>
            <person name="De La Pena R."/>
            <person name="Hodgson H."/>
            <person name="Liu J.C."/>
            <person name="Stephenson M.J."/>
            <person name="Martin A.C."/>
            <person name="Owen C."/>
            <person name="Harkess A."/>
            <person name="Leebens-Mack J."/>
            <person name="Jimenez L.E."/>
            <person name="Osbourn A."/>
            <person name="Sattely E.S."/>
        </authorList>
    </citation>
    <scope>NUCLEOTIDE SEQUENCE [LARGE SCALE GENOMIC DNA]</scope>
    <source>
        <strain evidence="2">cv. JPN11</strain>
        <tissue evidence="1">Leaf</tissue>
    </source>
</reference>
<evidence type="ECO:0000313" key="1">
    <source>
        <dbReference type="EMBL" id="KAJ4710973.1"/>
    </source>
</evidence>
<comment type="caution">
    <text evidence="1">The sequence shown here is derived from an EMBL/GenBank/DDBJ whole genome shotgun (WGS) entry which is preliminary data.</text>
</comment>
<evidence type="ECO:0000313" key="2">
    <source>
        <dbReference type="Proteomes" id="UP001164539"/>
    </source>
</evidence>
<protein>
    <submittedName>
        <fullName evidence="1">Proteasome subunit beta</fullName>
    </submittedName>
</protein>
<keyword evidence="2" id="KW-1185">Reference proteome</keyword>
<dbReference type="Proteomes" id="UP001164539">
    <property type="component" value="Chromosome 9"/>
</dbReference>